<dbReference type="Gene3D" id="3.30.450.20">
    <property type="entry name" value="PAS domain"/>
    <property type="match status" value="1"/>
</dbReference>
<evidence type="ECO:0000256" key="9">
    <source>
        <dbReference type="ARBA" id="ARBA00022989"/>
    </source>
</evidence>
<evidence type="ECO:0000256" key="4">
    <source>
        <dbReference type="ARBA" id="ARBA00022679"/>
    </source>
</evidence>
<evidence type="ECO:0000256" key="11">
    <source>
        <dbReference type="ARBA" id="ARBA00023136"/>
    </source>
</evidence>
<dbReference type="AlphaFoldDB" id="A0A4R3NS88"/>
<feature type="region of interest" description="Disordered" evidence="12">
    <location>
        <begin position="585"/>
        <end position="616"/>
    </location>
</feature>
<dbReference type="PROSITE" id="PS50109">
    <property type="entry name" value="HIS_KIN"/>
    <property type="match status" value="1"/>
</dbReference>
<keyword evidence="5" id="KW-0812">Transmembrane</keyword>
<dbReference type="SMART" id="SM00388">
    <property type="entry name" value="HisKA"/>
    <property type="match status" value="1"/>
</dbReference>
<dbReference type="OrthoDB" id="9801651at2"/>
<dbReference type="GO" id="GO:0030295">
    <property type="term" value="F:protein kinase activator activity"/>
    <property type="evidence" value="ECO:0007669"/>
    <property type="project" value="TreeGrafter"/>
</dbReference>
<organism evidence="15 16">
    <name type="scientific">Martelella mediterranea</name>
    <dbReference type="NCBI Taxonomy" id="293089"/>
    <lineage>
        <taxon>Bacteria</taxon>
        <taxon>Pseudomonadati</taxon>
        <taxon>Pseudomonadota</taxon>
        <taxon>Alphaproteobacteria</taxon>
        <taxon>Hyphomicrobiales</taxon>
        <taxon>Aurantimonadaceae</taxon>
        <taxon>Martelella</taxon>
    </lineage>
</organism>
<dbReference type="RefSeq" id="WP_132311574.1">
    <property type="nucleotide sequence ID" value="NZ_SMAR01000015.1"/>
</dbReference>
<dbReference type="Pfam" id="PF13188">
    <property type="entry name" value="PAS_8"/>
    <property type="match status" value="1"/>
</dbReference>
<dbReference type="Pfam" id="PF13426">
    <property type="entry name" value="PAS_9"/>
    <property type="match status" value="1"/>
</dbReference>
<dbReference type="SMART" id="SM00091">
    <property type="entry name" value="PAS"/>
    <property type="match status" value="3"/>
</dbReference>
<keyword evidence="16" id="KW-1185">Reference proteome</keyword>
<evidence type="ECO:0000256" key="3">
    <source>
        <dbReference type="ARBA" id="ARBA00012438"/>
    </source>
</evidence>
<dbReference type="SUPFAM" id="SSF55785">
    <property type="entry name" value="PYP-like sensor domain (PAS domain)"/>
    <property type="match status" value="1"/>
</dbReference>
<dbReference type="GO" id="GO:0007234">
    <property type="term" value="P:osmosensory signaling via phosphorelay pathway"/>
    <property type="evidence" value="ECO:0007669"/>
    <property type="project" value="TreeGrafter"/>
</dbReference>
<dbReference type="PANTHER" id="PTHR42878">
    <property type="entry name" value="TWO-COMPONENT HISTIDINE KINASE"/>
    <property type="match status" value="1"/>
</dbReference>
<evidence type="ECO:0000259" key="13">
    <source>
        <dbReference type="PROSITE" id="PS50109"/>
    </source>
</evidence>
<dbReference type="InterPro" id="IPR005467">
    <property type="entry name" value="His_kinase_dom"/>
</dbReference>
<dbReference type="PANTHER" id="PTHR42878:SF7">
    <property type="entry name" value="SENSOR HISTIDINE KINASE GLRK"/>
    <property type="match status" value="1"/>
</dbReference>
<protein>
    <recommendedName>
        <fullName evidence="3">histidine kinase</fullName>
        <ecNumber evidence="3">2.7.13.3</ecNumber>
    </recommendedName>
</protein>
<dbReference type="GO" id="GO:0000155">
    <property type="term" value="F:phosphorelay sensor kinase activity"/>
    <property type="evidence" value="ECO:0007669"/>
    <property type="project" value="InterPro"/>
</dbReference>
<sequence>MQKDNVSFIAFAAHNDVRSLYAASQPLLAINAEDGRIVWTNAAGARFFGHSAITGMLNGQPATNLIAFRQFKAAAAQLERGAQDKKLFTIYLTQRFRRLGVTAEAIPLTVDGSNYILFSCNLDSADRHILVEGFSADEAHLALVDQTGTLLEASKGFSDISVAPEIIAQMCDQLSDHDLNVTERLTTTDSGIWPLTLGRLGDDPATYLLFVSGEITDVSAEEDRIVPPPEPDAAVAAPERSAREVIEVIDGQLEALAASDDAPEEQPDAPLIRRFTPEERPAPPNNGRAGKRTQTIRRPVRFVWRTDKDGRFTEVSHELAEAVGSQVADIIGMRFEELETRLGVRGGKAIEQLIGTSGTWSGKTVFWPIAGSEMRVPVDLAALPTYTRERLFEGFRGFGLVRLGEETLSEPEDNDTAPPFADLEGHETDNRSQLTNQLNEDERRALGEIADRLKAMGAGLEDEQEYETAYSQAEKPHSPILRKTAKPHESEKDTIAAAEKIDAMDAPMLVQSGDDVLHVNPAFLALSGYGSRTAIVEAGGPDALIARDQDEQLFLVTSDDGRLPVSIHLQTIKWQRGHALAMTVRPDRRDEKSFQPASVEPENQRQASGNANEADGPDELRAILETAADGIIIIRQDHSIRSLSASALALFGLEPAKIADMKLSALFAEESWRDIEERIERLEHNARATIMPDGLEAIACEASGGLIPVFMTLGRMPKSGEICAVLRDITGWKQHEDALHCAKRDARQAEQERDVFLATLRHELRQPLDAIVSLSDTISNERFGPLGDDHYHALAREIASKGRQAREAVNRLIGEKESKAAPNLMPSLSGARLNETIAEAVSLIQPGANARRIIVRTALSPSLNDATGDTETLKAIVTQLVEEAVRSAPAGGQVIVSTAQSQAGETVMRLRDHGTGERSRVNLAEDGPAHAQDETPRLAKARKLTEGLSGRLEVHALANEGTLVEVFFKVPDTLAKRGNEQ</sequence>
<dbReference type="Proteomes" id="UP000295097">
    <property type="component" value="Unassembled WGS sequence"/>
</dbReference>
<feature type="domain" description="PAS" evidence="14">
    <location>
        <begin position="616"/>
        <end position="686"/>
    </location>
</feature>
<evidence type="ECO:0000256" key="5">
    <source>
        <dbReference type="ARBA" id="ARBA00022692"/>
    </source>
</evidence>
<dbReference type="Gene3D" id="3.30.565.10">
    <property type="entry name" value="Histidine kinase-like ATPase, C-terminal domain"/>
    <property type="match status" value="1"/>
</dbReference>
<evidence type="ECO:0000259" key="14">
    <source>
        <dbReference type="PROSITE" id="PS50112"/>
    </source>
</evidence>
<dbReference type="SUPFAM" id="SSF55874">
    <property type="entry name" value="ATPase domain of HSP90 chaperone/DNA topoisomerase II/histidine kinase"/>
    <property type="match status" value="1"/>
</dbReference>
<dbReference type="InterPro" id="IPR003661">
    <property type="entry name" value="HisK_dim/P_dom"/>
</dbReference>
<keyword evidence="10" id="KW-0902">Two-component regulatory system</keyword>
<name>A0A4R3NS88_9HYPH</name>
<dbReference type="GO" id="GO:0006355">
    <property type="term" value="P:regulation of DNA-templated transcription"/>
    <property type="evidence" value="ECO:0007669"/>
    <property type="project" value="InterPro"/>
</dbReference>
<keyword evidence="7" id="KW-0418">Kinase</keyword>
<dbReference type="CDD" id="cd00082">
    <property type="entry name" value="HisKA"/>
    <property type="match status" value="1"/>
</dbReference>
<feature type="region of interest" description="Disordered" evidence="12">
    <location>
        <begin position="913"/>
        <end position="935"/>
    </location>
</feature>
<feature type="domain" description="Histidine kinase" evidence="13">
    <location>
        <begin position="759"/>
        <end position="972"/>
    </location>
</feature>
<reference evidence="15 16" key="1">
    <citation type="submission" date="2019-03" db="EMBL/GenBank/DDBJ databases">
        <title>Freshwater and sediment microbial communities from various areas in North America, analyzing microbe dynamics in response to fracking.</title>
        <authorList>
            <person name="Lamendella R."/>
        </authorList>
    </citation>
    <scope>NUCLEOTIDE SEQUENCE [LARGE SCALE GENOMIC DNA]</scope>
    <source>
        <strain evidence="15 16">175.2</strain>
    </source>
</reference>
<comment type="catalytic activity">
    <reaction evidence="1">
        <text>ATP + protein L-histidine = ADP + protein N-phospho-L-histidine.</text>
        <dbReference type="EC" id="2.7.13.3"/>
    </reaction>
</comment>
<dbReference type="Pfam" id="PF00989">
    <property type="entry name" value="PAS"/>
    <property type="match status" value="1"/>
</dbReference>
<dbReference type="CDD" id="cd00130">
    <property type="entry name" value="PAS"/>
    <property type="match status" value="1"/>
</dbReference>
<evidence type="ECO:0000256" key="2">
    <source>
        <dbReference type="ARBA" id="ARBA00004141"/>
    </source>
</evidence>
<comment type="caution">
    <text evidence="15">The sequence shown here is derived from an EMBL/GenBank/DDBJ whole genome shotgun (WGS) entry which is preliminary data.</text>
</comment>
<dbReference type="SUPFAM" id="SSF47384">
    <property type="entry name" value="Homodimeric domain of signal transducing histidine kinase"/>
    <property type="match status" value="1"/>
</dbReference>
<dbReference type="NCBIfam" id="TIGR00229">
    <property type="entry name" value="sensory_box"/>
    <property type="match status" value="1"/>
</dbReference>
<evidence type="ECO:0000256" key="7">
    <source>
        <dbReference type="ARBA" id="ARBA00022777"/>
    </source>
</evidence>
<dbReference type="GO" id="GO:0000156">
    <property type="term" value="F:phosphorelay response regulator activity"/>
    <property type="evidence" value="ECO:0007669"/>
    <property type="project" value="TreeGrafter"/>
</dbReference>
<evidence type="ECO:0000256" key="8">
    <source>
        <dbReference type="ARBA" id="ARBA00022840"/>
    </source>
</evidence>
<keyword evidence="11" id="KW-0472">Membrane</keyword>
<gene>
    <name evidence="15" type="ORF">EDC90_101578</name>
</gene>
<comment type="subcellular location">
    <subcellularLocation>
        <location evidence="2">Membrane</location>
        <topology evidence="2">Multi-pass membrane protein</topology>
    </subcellularLocation>
</comment>
<evidence type="ECO:0000256" key="10">
    <source>
        <dbReference type="ARBA" id="ARBA00023012"/>
    </source>
</evidence>
<dbReference type="Gene3D" id="1.10.287.130">
    <property type="match status" value="1"/>
</dbReference>
<evidence type="ECO:0000256" key="1">
    <source>
        <dbReference type="ARBA" id="ARBA00000085"/>
    </source>
</evidence>
<dbReference type="InterPro" id="IPR000014">
    <property type="entry name" value="PAS"/>
</dbReference>
<dbReference type="PROSITE" id="PS50112">
    <property type="entry name" value="PAS"/>
    <property type="match status" value="1"/>
</dbReference>
<keyword evidence="4" id="KW-0808">Transferase</keyword>
<dbReference type="InterPro" id="IPR036097">
    <property type="entry name" value="HisK_dim/P_sf"/>
</dbReference>
<keyword evidence="9" id="KW-1133">Transmembrane helix</keyword>
<feature type="region of interest" description="Disordered" evidence="12">
    <location>
        <begin position="220"/>
        <end position="239"/>
    </location>
</feature>
<evidence type="ECO:0000313" key="15">
    <source>
        <dbReference type="EMBL" id="TCT38865.1"/>
    </source>
</evidence>
<proteinExistence type="predicted"/>
<dbReference type="InterPro" id="IPR036890">
    <property type="entry name" value="HATPase_C_sf"/>
</dbReference>
<evidence type="ECO:0000256" key="6">
    <source>
        <dbReference type="ARBA" id="ARBA00022741"/>
    </source>
</evidence>
<dbReference type="GO" id="GO:0005524">
    <property type="term" value="F:ATP binding"/>
    <property type="evidence" value="ECO:0007669"/>
    <property type="project" value="UniProtKB-KW"/>
</dbReference>
<accession>A0A4R3NS88</accession>
<feature type="region of interest" description="Disordered" evidence="12">
    <location>
        <begin position="406"/>
        <end position="435"/>
    </location>
</feature>
<evidence type="ECO:0000313" key="16">
    <source>
        <dbReference type="Proteomes" id="UP000295097"/>
    </source>
</evidence>
<keyword evidence="8" id="KW-0067">ATP-binding</keyword>
<keyword evidence="6" id="KW-0547">Nucleotide-binding</keyword>
<dbReference type="InterPro" id="IPR013767">
    <property type="entry name" value="PAS_fold"/>
</dbReference>
<dbReference type="GO" id="GO:0016020">
    <property type="term" value="C:membrane"/>
    <property type="evidence" value="ECO:0007669"/>
    <property type="project" value="UniProtKB-SubCell"/>
</dbReference>
<dbReference type="EMBL" id="SMAR01000015">
    <property type="protein sequence ID" value="TCT38865.1"/>
    <property type="molecule type" value="Genomic_DNA"/>
</dbReference>
<dbReference type="InterPro" id="IPR050351">
    <property type="entry name" value="BphY/WalK/GraS-like"/>
</dbReference>
<evidence type="ECO:0000256" key="12">
    <source>
        <dbReference type="SAM" id="MobiDB-lite"/>
    </source>
</evidence>
<dbReference type="InterPro" id="IPR035965">
    <property type="entry name" value="PAS-like_dom_sf"/>
</dbReference>
<dbReference type="EC" id="2.7.13.3" evidence="3"/>